<reference evidence="2 3" key="1">
    <citation type="journal article" date="2015" name="Sci. Rep.">
        <title>Chromosome-level genome map provides insights into diverse defense mechanisms in the medicinal fungus Ganoderma sinense.</title>
        <authorList>
            <person name="Zhu Y."/>
            <person name="Xu J."/>
            <person name="Sun C."/>
            <person name="Zhou S."/>
            <person name="Xu H."/>
            <person name="Nelson D.R."/>
            <person name="Qian J."/>
            <person name="Song J."/>
            <person name="Luo H."/>
            <person name="Xiang L."/>
            <person name="Li Y."/>
            <person name="Xu Z."/>
            <person name="Ji A."/>
            <person name="Wang L."/>
            <person name="Lu S."/>
            <person name="Hayward A."/>
            <person name="Sun W."/>
            <person name="Li X."/>
            <person name="Schwartz D.C."/>
            <person name="Wang Y."/>
            <person name="Chen S."/>
        </authorList>
    </citation>
    <scope>NUCLEOTIDE SEQUENCE [LARGE SCALE GENOMIC DNA]</scope>
    <source>
        <strain evidence="2 3">ZZ0214-1</strain>
    </source>
</reference>
<protein>
    <submittedName>
        <fullName evidence="2">Uncharacterized protein</fullName>
    </submittedName>
</protein>
<organism evidence="2 3">
    <name type="scientific">Ganoderma sinense ZZ0214-1</name>
    <dbReference type="NCBI Taxonomy" id="1077348"/>
    <lineage>
        <taxon>Eukaryota</taxon>
        <taxon>Fungi</taxon>
        <taxon>Dikarya</taxon>
        <taxon>Basidiomycota</taxon>
        <taxon>Agaricomycotina</taxon>
        <taxon>Agaricomycetes</taxon>
        <taxon>Polyporales</taxon>
        <taxon>Polyporaceae</taxon>
        <taxon>Ganoderma</taxon>
    </lineage>
</organism>
<sequence>MDPEGLGDLTKRLPEESLARIFLAWKASSWWSKAHGLGAEWVRAAWVCKRWRDVALKTPTLWSLVLLAGGPGGIQALEVQLDRARGTPLDLLVLSREMSVQSVKAALGLVLRNKKRVKYLKVVFDIKQGAIVEAFVKGVRTKLVSLSLRSNADPAPDDGLEFTPANFRCLTKLDLKAIIPVQVQGAPMLKLTKLTLKYPVEYNTPEPEEPWRRVHSFLEACPNLKTLKVTFDFGLPVDPGRPQLPYDDLRAVTLPKLRHLALNSSALDMSTVLGTLRLPALSSVELTAYCGSNPEDCDFFVIPQNISGVLPPLRRATCVTLTVDEDLCLSGDSEDSWWSVTLPDLEWTTERYRGSPCCLWYNAARFLARIPLLVDPAVLVDLELHLANGLPIARDWARFFGGMVRLRSLEIGGVMLIRNVLEAFELAADSGLGLCPELEDVALCFGNAKNLDGADAGGAPLSEFVPRTIEAWVRGRARSLETLTILTRDGAGADDSDSSSAEDEDSVLPCDEGSAGGAQTTMSRLWRVLEHTLQPGGSVDEVVWMDKYCGACDRVYESVDADEIGDEELEEGTSYY</sequence>
<dbReference type="InterPro" id="IPR032675">
    <property type="entry name" value="LRR_dom_sf"/>
</dbReference>
<evidence type="ECO:0000313" key="2">
    <source>
        <dbReference type="EMBL" id="PIL26579.1"/>
    </source>
</evidence>
<evidence type="ECO:0000313" key="3">
    <source>
        <dbReference type="Proteomes" id="UP000230002"/>
    </source>
</evidence>
<accession>A0A2G8RYH7</accession>
<evidence type="ECO:0000256" key="1">
    <source>
        <dbReference type="SAM" id="MobiDB-lite"/>
    </source>
</evidence>
<dbReference type="EMBL" id="AYKW01000045">
    <property type="protein sequence ID" value="PIL26579.1"/>
    <property type="molecule type" value="Genomic_DNA"/>
</dbReference>
<comment type="caution">
    <text evidence="2">The sequence shown here is derived from an EMBL/GenBank/DDBJ whole genome shotgun (WGS) entry which is preliminary data.</text>
</comment>
<keyword evidence="3" id="KW-1185">Reference proteome</keyword>
<dbReference type="Gene3D" id="3.80.10.10">
    <property type="entry name" value="Ribonuclease Inhibitor"/>
    <property type="match status" value="1"/>
</dbReference>
<dbReference type="Proteomes" id="UP000230002">
    <property type="component" value="Unassembled WGS sequence"/>
</dbReference>
<dbReference type="SUPFAM" id="SSF52047">
    <property type="entry name" value="RNI-like"/>
    <property type="match status" value="1"/>
</dbReference>
<proteinExistence type="predicted"/>
<dbReference type="AlphaFoldDB" id="A0A2G8RYH7"/>
<feature type="compositionally biased region" description="Acidic residues" evidence="1">
    <location>
        <begin position="492"/>
        <end position="506"/>
    </location>
</feature>
<feature type="region of interest" description="Disordered" evidence="1">
    <location>
        <begin position="490"/>
        <end position="518"/>
    </location>
</feature>
<gene>
    <name evidence="2" type="ORF">GSI_12337</name>
</gene>
<dbReference type="OrthoDB" id="2746465at2759"/>
<name>A0A2G8RYH7_9APHY</name>